<accession>A0A4V2PIY7</accession>
<evidence type="ECO:0000259" key="1">
    <source>
        <dbReference type="Pfam" id="PF00571"/>
    </source>
</evidence>
<dbReference type="Pfam" id="PF00571">
    <property type="entry name" value="CBS"/>
    <property type="match status" value="2"/>
</dbReference>
<feature type="domain" description="CBS" evidence="1">
    <location>
        <begin position="9"/>
        <end position="61"/>
    </location>
</feature>
<dbReference type="SUPFAM" id="SSF54631">
    <property type="entry name" value="CBS-domain pair"/>
    <property type="match status" value="1"/>
</dbReference>
<name>A0A4V2PIY7_PSEEN</name>
<dbReference type="CDD" id="cd02205">
    <property type="entry name" value="CBS_pair_SF"/>
    <property type="match status" value="1"/>
</dbReference>
<protein>
    <submittedName>
        <fullName evidence="2">CBS domain protein</fullName>
    </submittedName>
</protein>
<organism evidence="2 3">
    <name type="scientific">Pseudonocardia endophytica</name>
    <dbReference type="NCBI Taxonomy" id="401976"/>
    <lineage>
        <taxon>Bacteria</taxon>
        <taxon>Bacillati</taxon>
        <taxon>Actinomycetota</taxon>
        <taxon>Actinomycetes</taxon>
        <taxon>Pseudonocardiales</taxon>
        <taxon>Pseudonocardiaceae</taxon>
        <taxon>Pseudonocardia</taxon>
    </lineage>
</organism>
<evidence type="ECO:0000313" key="2">
    <source>
        <dbReference type="EMBL" id="TCK26236.1"/>
    </source>
</evidence>
<gene>
    <name evidence="2" type="ORF">EV378_2065</name>
</gene>
<dbReference type="InterPro" id="IPR046342">
    <property type="entry name" value="CBS_dom_sf"/>
</dbReference>
<dbReference type="Proteomes" id="UP000295560">
    <property type="component" value="Unassembled WGS sequence"/>
</dbReference>
<dbReference type="Gene3D" id="3.10.580.10">
    <property type="entry name" value="CBS-domain"/>
    <property type="match status" value="1"/>
</dbReference>
<evidence type="ECO:0000313" key="3">
    <source>
        <dbReference type="Proteomes" id="UP000295560"/>
    </source>
</evidence>
<dbReference type="AlphaFoldDB" id="A0A4V2PIY7"/>
<dbReference type="EMBL" id="SMFZ01000001">
    <property type="protein sequence ID" value="TCK26236.1"/>
    <property type="molecule type" value="Genomic_DNA"/>
</dbReference>
<sequence>MGHDLASVVADAMIRFPKLCGTGLTVGEARTRLLDDHVHALLVVADGVLVAVVERDDLAGAPAGHPAWPLGRLDGRTVSAGADLRSVTRDMAERGRRRFAVVAEEGRLVGLLCRKRSGRGFCDDDGVAARAADRRAG</sequence>
<feature type="domain" description="CBS" evidence="1">
    <location>
        <begin position="77"/>
        <end position="115"/>
    </location>
</feature>
<keyword evidence="3" id="KW-1185">Reference proteome</keyword>
<dbReference type="InterPro" id="IPR000644">
    <property type="entry name" value="CBS_dom"/>
</dbReference>
<comment type="caution">
    <text evidence="2">The sequence shown here is derived from an EMBL/GenBank/DDBJ whole genome shotgun (WGS) entry which is preliminary data.</text>
</comment>
<reference evidence="2 3" key="1">
    <citation type="submission" date="2019-03" db="EMBL/GenBank/DDBJ databases">
        <title>Sequencing the genomes of 1000 actinobacteria strains.</title>
        <authorList>
            <person name="Klenk H.-P."/>
        </authorList>
    </citation>
    <scope>NUCLEOTIDE SEQUENCE [LARGE SCALE GENOMIC DNA]</scope>
    <source>
        <strain evidence="2 3">DSM 44969</strain>
    </source>
</reference>
<proteinExistence type="predicted"/>
<dbReference type="RefSeq" id="WP_165922224.1">
    <property type="nucleotide sequence ID" value="NZ_SMFZ01000001.1"/>
</dbReference>